<name>V8NF05_OPHHA</name>
<organism evidence="1 2">
    <name type="scientific">Ophiophagus hannah</name>
    <name type="common">King cobra</name>
    <name type="synonym">Naja hannah</name>
    <dbReference type="NCBI Taxonomy" id="8665"/>
    <lineage>
        <taxon>Eukaryota</taxon>
        <taxon>Metazoa</taxon>
        <taxon>Chordata</taxon>
        <taxon>Craniata</taxon>
        <taxon>Vertebrata</taxon>
        <taxon>Euteleostomi</taxon>
        <taxon>Lepidosauria</taxon>
        <taxon>Squamata</taxon>
        <taxon>Bifurcata</taxon>
        <taxon>Unidentata</taxon>
        <taxon>Episquamata</taxon>
        <taxon>Toxicofera</taxon>
        <taxon>Serpentes</taxon>
        <taxon>Colubroidea</taxon>
        <taxon>Elapidae</taxon>
        <taxon>Elapinae</taxon>
        <taxon>Ophiophagus</taxon>
    </lineage>
</organism>
<feature type="non-terminal residue" evidence="1">
    <location>
        <position position="188"/>
    </location>
</feature>
<keyword evidence="1" id="KW-0472">Membrane</keyword>
<keyword evidence="2" id="KW-1185">Reference proteome</keyword>
<gene>
    <name evidence="1" type="primary">TMEM232</name>
    <name evidence="1" type="ORF">L345_13726</name>
</gene>
<sequence length="188" mass="21221">MQSVPMVVSVPLVDRNPFELTEEFIENFNNASETERKEAFIDLANKMLVRCKRRLGLNVLGCGKYVNLPIGWTEAIMLSQCKGEISEEALEILGISLDHAPIAPEHISILFFVAECILYKICYDAAQKPYLFSCEIKLLKFMLKAGEIICETAVVFESQLESQENLEEMEEETLHDTVGNTSLAQLQL</sequence>
<dbReference type="PANTHER" id="PTHR28651">
    <property type="entry name" value="TRANSMEMBRANE PROTEIN 232"/>
    <property type="match status" value="1"/>
</dbReference>
<dbReference type="InterPro" id="IPR031747">
    <property type="entry name" value="TMEM232"/>
</dbReference>
<reference evidence="1 2" key="1">
    <citation type="journal article" date="2013" name="Proc. Natl. Acad. Sci. U.S.A.">
        <title>The king cobra genome reveals dynamic gene evolution and adaptation in the snake venom system.</title>
        <authorList>
            <person name="Vonk F.J."/>
            <person name="Casewell N.R."/>
            <person name="Henkel C.V."/>
            <person name="Heimberg A.M."/>
            <person name="Jansen H.J."/>
            <person name="McCleary R.J."/>
            <person name="Kerkkamp H.M."/>
            <person name="Vos R.A."/>
            <person name="Guerreiro I."/>
            <person name="Calvete J.J."/>
            <person name="Wuster W."/>
            <person name="Woods A.E."/>
            <person name="Logan J.M."/>
            <person name="Harrison R.A."/>
            <person name="Castoe T.A."/>
            <person name="de Koning A.P."/>
            <person name="Pollock D.D."/>
            <person name="Yandell M."/>
            <person name="Calderon D."/>
            <person name="Renjifo C."/>
            <person name="Currier R.B."/>
            <person name="Salgado D."/>
            <person name="Pla D."/>
            <person name="Sanz L."/>
            <person name="Hyder A.S."/>
            <person name="Ribeiro J.M."/>
            <person name="Arntzen J.W."/>
            <person name="van den Thillart G.E."/>
            <person name="Boetzer M."/>
            <person name="Pirovano W."/>
            <person name="Dirks R.P."/>
            <person name="Spaink H.P."/>
            <person name="Duboule D."/>
            <person name="McGlinn E."/>
            <person name="Kini R.M."/>
            <person name="Richardson M.K."/>
        </authorList>
    </citation>
    <scope>NUCLEOTIDE SEQUENCE</scope>
    <source>
        <tissue evidence="1">Blood</tissue>
    </source>
</reference>
<dbReference type="OrthoDB" id="10016194at2759"/>
<accession>V8NF05</accession>
<protein>
    <submittedName>
        <fullName evidence="1">Transmembrane protein</fullName>
    </submittedName>
</protein>
<dbReference type="Pfam" id="PF15877">
    <property type="entry name" value="TMEM232"/>
    <property type="match status" value="1"/>
</dbReference>
<proteinExistence type="predicted"/>
<dbReference type="EMBL" id="AZIM01004602">
    <property type="protein sequence ID" value="ETE60531.1"/>
    <property type="molecule type" value="Genomic_DNA"/>
</dbReference>
<comment type="caution">
    <text evidence="1">The sequence shown here is derived from an EMBL/GenBank/DDBJ whole genome shotgun (WGS) entry which is preliminary data.</text>
</comment>
<evidence type="ECO:0000313" key="2">
    <source>
        <dbReference type="Proteomes" id="UP000018936"/>
    </source>
</evidence>
<keyword evidence="1" id="KW-0812">Transmembrane</keyword>
<dbReference type="AlphaFoldDB" id="V8NF05"/>
<dbReference type="Proteomes" id="UP000018936">
    <property type="component" value="Unassembled WGS sequence"/>
</dbReference>
<evidence type="ECO:0000313" key="1">
    <source>
        <dbReference type="EMBL" id="ETE60531.1"/>
    </source>
</evidence>
<dbReference type="PANTHER" id="PTHR28651:SF1">
    <property type="entry name" value="TRANSMEMBRANE PROTEIN 232"/>
    <property type="match status" value="1"/>
</dbReference>